<gene>
    <name evidence="2" type="ORF">AVEN_205230_1</name>
</gene>
<comment type="caution">
    <text evidence="2">The sequence shown here is derived from an EMBL/GenBank/DDBJ whole genome shotgun (WGS) entry which is preliminary data.</text>
</comment>
<protein>
    <submittedName>
        <fullName evidence="2">Uncharacterized protein</fullName>
    </submittedName>
</protein>
<dbReference type="Proteomes" id="UP000499080">
    <property type="component" value="Unassembled WGS sequence"/>
</dbReference>
<reference evidence="2 3" key="1">
    <citation type="journal article" date="2019" name="Sci. Rep.">
        <title>Orb-weaving spider Araneus ventricosus genome elucidates the spidroin gene catalogue.</title>
        <authorList>
            <person name="Kono N."/>
            <person name="Nakamura H."/>
            <person name="Ohtoshi R."/>
            <person name="Moran D.A.P."/>
            <person name="Shinohara A."/>
            <person name="Yoshida Y."/>
            <person name="Fujiwara M."/>
            <person name="Mori M."/>
            <person name="Tomita M."/>
            <person name="Arakawa K."/>
        </authorList>
    </citation>
    <scope>NUCLEOTIDE SEQUENCE [LARGE SCALE GENOMIC DNA]</scope>
</reference>
<keyword evidence="3" id="KW-1185">Reference proteome</keyword>
<name>A0A4Y2P9T1_ARAVE</name>
<dbReference type="AlphaFoldDB" id="A0A4Y2P9T1"/>
<sequence>MLENTEFKGRLVKISFHLFPKTNFLVSEVTSSTQVCVFGSQKWKVTYPVEHLVGLPNKFEHDDYGPENGTDAQDKKHSTHIPDSHLCGRGTRIIRALLSRLPPLVFQNLELLRFLKGQNSTRQNASVRGT</sequence>
<evidence type="ECO:0000256" key="1">
    <source>
        <dbReference type="SAM" id="MobiDB-lite"/>
    </source>
</evidence>
<proteinExistence type="predicted"/>
<dbReference type="EMBL" id="BGPR01132277">
    <property type="protein sequence ID" value="GBN48718.1"/>
    <property type="molecule type" value="Genomic_DNA"/>
</dbReference>
<organism evidence="2 3">
    <name type="scientific">Araneus ventricosus</name>
    <name type="common">Orbweaver spider</name>
    <name type="synonym">Epeira ventricosa</name>
    <dbReference type="NCBI Taxonomy" id="182803"/>
    <lineage>
        <taxon>Eukaryota</taxon>
        <taxon>Metazoa</taxon>
        <taxon>Ecdysozoa</taxon>
        <taxon>Arthropoda</taxon>
        <taxon>Chelicerata</taxon>
        <taxon>Arachnida</taxon>
        <taxon>Araneae</taxon>
        <taxon>Araneomorphae</taxon>
        <taxon>Entelegynae</taxon>
        <taxon>Araneoidea</taxon>
        <taxon>Araneidae</taxon>
        <taxon>Araneus</taxon>
    </lineage>
</organism>
<feature type="compositionally biased region" description="Basic and acidic residues" evidence="1">
    <location>
        <begin position="72"/>
        <end position="81"/>
    </location>
</feature>
<accession>A0A4Y2P9T1</accession>
<evidence type="ECO:0000313" key="3">
    <source>
        <dbReference type="Proteomes" id="UP000499080"/>
    </source>
</evidence>
<feature type="region of interest" description="Disordered" evidence="1">
    <location>
        <begin position="60"/>
        <end position="81"/>
    </location>
</feature>
<evidence type="ECO:0000313" key="2">
    <source>
        <dbReference type="EMBL" id="GBN48718.1"/>
    </source>
</evidence>